<protein>
    <recommendedName>
        <fullName evidence="1">DUF6830 domain-containing protein</fullName>
    </recommendedName>
</protein>
<evidence type="ECO:0000259" key="1">
    <source>
        <dbReference type="Pfam" id="PF20722"/>
    </source>
</evidence>
<proteinExistence type="predicted"/>
<dbReference type="Proteomes" id="UP001150238">
    <property type="component" value="Unassembled WGS sequence"/>
</dbReference>
<feature type="domain" description="DUF6830" evidence="1">
    <location>
        <begin position="138"/>
        <end position="176"/>
    </location>
</feature>
<evidence type="ECO:0000313" key="3">
    <source>
        <dbReference type="Proteomes" id="UP001150238"/>
    </source>
</evidence>
<sequence length="213" mass="23623">MKDAQVDFCLDDIEGDEGGDGKHVQEGGNAEEMTYISTTEELVTQLNPISQKLFGSFRPKQNFFLKAHLLRQMPSAPLPYCVFADEISGNIAAFSLVRDPDLKTMSIEDTSQLYSIQDFQGAMSDFIDQFKAGIQTFTVGALPGPSWEFGQQNAATINIDPKFNWPRSSLEGHGVVLNKLLSNSLLDFFKFFGSLVFLKVARAAKSSYSSQRI</sequence>
<name>A0A9W9DVX3_9AGAR</name>
<comment type="caution">
    <text evidence="2">The sequence shown here is derived from an EMBL/GenBank/DDBJ whole genome shotgun (WGS) entry which is preliminary data.</text>
</comment>
<reference evidence="2" key="2">
    <citation type="journal article" date="2023" name="Proc. Natl. Acad. Sci. U.S.A.">
        <title>A global phylogenomic analysis of the shiitake genus Lentinula.</title>
        <authorList>
            <person name="Sierra-Patev S."/>
            <person name="Min B."/>
            <person name="Naranjo-Ortiz M."/>
            <person name="Looney B."/>
            <person name="Konkel Z."/>
            <person name="Slot J.C."/>
            <person name="Sakamoto Y."/>
            <person name="Steenwyk J.L."/>
            <person name="Rokas A."/>
            <person name="Carro J."/>
            <person name="Camarero S."/>
            <person name="Ferreira P."/>
            <person name="Molpeceres G."/>
            <person name="Ruiz-Duenas F.J."/>
            <person name="Serrano A."/>
            <person name="Henrissat B."/>
            <person name="Drula E."/>
            <person name="Hughes K.W."/>
            <person name="Mata J.L."/>
            <person name="Ishikawa N.K."/>
            <person name="Vargas-Isla R."/>
            <person name="Ushijima S."/>
            <person name="Smith C.A."/>
            <person name="Donoghue J."/>
            <person name="Ahrendt S."/>
            <person name="Andreopoulos W."/>
            <person name="He G."/>
            <person name="LaButti K."/>
            <person name="Lipzen A."/>
            <person name="Ng V."/>
            <person name="Riley R."/>
            <person name="Sandor L."/>
            <person name="Barry K."/>
            <person name="Martinez A.T."/>
            <person name="Xiao Y."/>
            <person name="Gibbons J.G."/>
            <person name="Terashima K."/>
            <person name="Grigoriev I.V."/>
            <person name="Hibbett D."/>
        </authorList>
    </citation>
    <scope>NUCLEOTIDE SEQUENCE</scope>
    <source>
        <strain evidence="2">Sp2 HRB7682 ss15</strain>
    </source>
</reference>
<dbReference type="AlphaFoldDB" id="A0A9W9DVX3"/>
<dbReference type="InterPro" id="IPR049233">
    <property type="entry name" value="DUF6830"/>
</dbReference>
<reference evidence="2" key="1">
    <citation type="submission" date="2022-08" db="EMBL/GenBank/DDBJ databases">
        <authorList>
            <consortium name="DOE Joint Genome Institute"/>
            <person name="Min B."/>
            <person name="Riley R."/>
            <person name="Sierra-Patev S."/>
            <person name="Naranjo-Ortiz M."/>
            <person name="Looney B."/>
            <person name="Konkel Z."/>
            <person name="Slot J.C."/>
            <person name="Sakamoto Y."/>
            <person name="Steenwyk J.L."/>
            <person name="Rokas A."/>
            <person name="Carro J."/>
            <person name="Camarero S."/>
            <person name="Ferreira P."/>
            <person name="Molpeceres G."/>
            <person name="Ruiz-Duenas F.J."/>
            <person name="Serrano A."/>
            <person name="Henrissat B."/>
            <person name="Drula E."/>
            <person name="Hughes K.W."/>
            <person name="Mata J.L."/>
            <person name="Ishikawa N.K."/>
            <person name="Vargas-Isla R."/>
            <person name="Ushijima S."/>
            <person name="Smith C.A."/>
            <person name="Ahrendt S."/>
            <person name="Andreopoulos W."/>
            <person name="He G."/>
            <person name="Labutti K."/>
            <person name="Lipzen A."/>
            <person name="Ng V."/>
            <person name="Sandor L."/>
            <person name="Barry K."/>
            <person name="Martinez A.T."/>
            <person name="Xiao Y."/>
            <person name="Gibbons J.G."/>
            <person name="Terashima K."/>
            <person name="Hibbett D.S."/>
            <person name="Grigoriev I.V."/>
        </authorList>
    </citation>
    <scope>NUCLEOTIDE SEQUENCE</scope>
    <source>
        <strain evidence="2">Sp2 HRB7682 ss15</strain>
    </source>
</reference>
<feature type="domain" description="DUF6830" evidence="1">
    <location>
        <begin position="62"/>
        <end position="133"/>
    </location>
</feature>
<gene>
    <name evidence="2" type="ORF">C8J55DRAFT_569963</name>
</gene>
<organism evidence="2 3">
    <name type="scientific">Lentinula lateritia</name>
    <dbReference type="NCBI Taxonomy" id="40482"/>
    <lineage>
        <taxon>Eukaryota</taxon>
        <taxon>Fungi</taxon>
        <taxon>Dikarya</taxon>
        <taxon>Basidiomycota</taxon>
        <taxon>Agaricomycotina</taxon>
        <taxon>Agaricomycetes</taxon>
        <taxon>Agaricomycetidae</taxon>
        <taxon>Agaricales</taxon>
        <taxon>Marasmiineae</taxon>
        <taxon>Omphalotaceae</taxon>
        <taxon>Lentinula</taxon>
    </lineage>
</organism>
<dbReference type="EMBL" id="JANVFS010000010">
    <property type="protein sequence ID" value="KAJ4486773.1"/>
    <property type="molecule type" value="Genomic_DNA"/>
</dbReference>
<accession>A0A9W9DVX3</accession>
<evidence type="ECO:0000313" key="2">
    <source>
        <dbReference type="EMBL" id="KAJ4486773.1"/>
    </source>
</evidence>
<dbReference type="Pfam" id="PF20722">
    <property type="entry name" value="DUF6830"/>
    <property type="match status" value="2"/>
</dbReference>